<dbReference type="STRING" id="446465.Bfae_08120"/>
<keyword evidence="1" id="KW-0472">Membrane</keyword>
<organism evidence="2 3">
    <name type="scientific">Brachybacterium faecium (strain ATCC 43885 / DSM 4810 / JCM 11609 / LMG 19847 / NBRC 14762 / NCIMB 9860 / 6-10)</name>
    <dbReference type="NCBI Taxonomy" id="446465"/>
    <lineage>
        <taxon>Bacteria</taxon>
        <taxon>Bacillati</taxon>
        <taxon>Actinomycetota</taxon>
        <taxon>Actinomycetes</taxon>
        <taxon>Micrococcales</taxon>
        <taxon>Dermabacteraceae</taxon>
        <taxon>Brachybacterium</taxon>
    </lineage>
</organism>
<name>C7M9X2_BRAFD</name>
<dbReference type="EMBL" id="CP001643">
    <property type="protein sequence ID" value="ACU84666.1"/>
    <property type="molecule type" value="Genomic_DNA"/>
</dbReference>
<dbReference type="Proteomes" id="UP000001919">
    <property type="component" value="Chromosome"/>
</dbReference>
<dbReference type="Pfam" id="PF09852">
    <property type="entry name" value="DUF2079"/>
    <property type="match status" value="1"/>
</dbReference>
<keyword evidence="1" id="KW-0812">Transmembrane</keyword>
<dbReference type="PATRIC" id="fig|446465.5.peg.803"/>
<reference evidence="2 3" key="1">
    <citation type="journal article" date="2009" name="Stand. Genomic Sci.">
        <title>Complete genome sequence of Brachybacterium faecium type strain (Schefferle 6-10).</title>
        <authorList>
            <person name="Lapidus A."/>
            <person name="Pukall R."/>
            <person name="Labuttii K."/>
            <person name="Copeland A."/>
            <person name="Del Rio T.G."/>
            <person name="Nolan M."/>
            <person name="Chen F."/>
            <person name="Lucas S."/>
            <person name="Tice H."/>
            <person name="Cheng J.F."/>
            <person name="Bruce D."/>
            <person name="Goodwin L."/>
            <person name="Pitluck S."/>
            <person name="Rohde M."/>
            <person name="Goker M."/>
            <person name="Pati A."/>
            <person name="Ivanova N."/>
            <person name="Mavrommatis K."/>
            <person name="Chen A."/>
            <person name="Palaniappan K."/>
            <person name="D'haeseleer P."/>
            <person name="Chain P."/>
            <person name="Bristow J."/>
            <person name="Eisen J.A."/>
            <person name="Markowitz V."/>
            <person name="Hugenholtz P."/>
            <person name="Kyrpides N.C."/>
            <person name="Klenk H.P."/>
        </authorList>
    </citation>
    <scope>NUCLEOTIDE SEQUENCE [LARGE SCALE GENOMIC DNA]</scope>
    <source>
        <strain evidence="3">ATCC 43885 / DSM 4810 / JCM 11609 / LMG 19847 / NBRC 14762 / NCIMB 9860 / 6-10</strain>
    </source>
</reference>
<sequence length="455" mass="49273">MPPLLALAATLAYGLLGSQQFRQLAARSWDLGIFSQLARAYAELRAPIVPIKGDAVNLLGDHFHPLLVLLAPVWWVWPSGEALLWAQALLFGLSAIPLTRLAIDRLGPGLGTLAGGAYVFSFGLQAAADVQFHEIAVAVPLLALSLTALLRGKVRAAVLWAAPLVLVKEDLGLTVALLGLLIALQHRQDRRPRTAGLALAGWGAAWFVLATFVILPLLNTAGQYDYTGNLGSVLEVFWPPVKWLTVLMLLLAAGLIGGRSPLIWLMVPTLAWRFTGTVEFYWEWGWHYDAVLMPIAFAALLDALGDRRTGRATLWWAEGPRPARRLRVTAVAVSAAATLALGPAMPVLDVLRPAQWEPTWRAEPAAAALEAVPEDAVLAVDITLMAQAVPEHDVQWLHGPNERVPDCMLSDQYAFSWSGAAPQDPAAWAQERWGAEYLQRYDGGGFAVVCRAQAG</sequence>
<evidence type="ECO:0000256" key="1">
    <source>
        <dbReference type="SAM" id="Phobius"/>
    </source>
</evidence>
<feature type="transmembrane region" description="Helical" evidence="1">
    <location>
        <begin position="158"/>
        <end position="184"/>
    </location>
</feature>
<feature type="transmembrane region" description="Helical" evidence="1">
    <location>
        <begin position="109"/>
        <end position="128"/>
    </location>
</feature>
<keyword evidence="1" id="KW-1133">Transmembrane helix</keyword>
<keyword evidence="3" id="KW-1185">Reference proteome</keyword>
<proteinExistence type="predicted"/>
<dbReference type="KEGG" id="bfa:Bfae_08120"/>
<feature type="transmembrane region" description="Helical" evidence="1">
    <location>
        <begin position="237"/>
        <end position="256"/>
    </location>
</feature>
<dbReference type="OrthoDB" id="5240834at2"/>
<dbReference type="AlphaFoldDB" id="C7M9X2"/>
<evidence type="ECO:0000313" key="3">
    <source>
        <dbReference type="Proteomes" id="UP000001919"/>
    </source>
</evidence>
<feature type="transmembrane region" description="Helical" evidence="1">
    <location>
        <begin position="196"/>
        <end position="217"/>
    </location>
</feature>
<dbReference type="InterPro" id="IPR018650">
    <property type="entry name" value="STSV1_Orf64"/>
</dbReference>
<dbReference type="eggNOG" id="COG3463">
    <property type="taxonomic scope" value="Bacteria"/>
</dbReference>
<dbReference type="HOGENOM" id="CLU_029114_0_0_11"/>
<accession>C7M9X2</accession>
<evidence type="ECO:0000313" key="2">
    <source>
        <dbReference type="EMBL" id="ACU84666.1"/>
    </source>
</evidence>
<protein>
    <submittedName>
        <fullName evidence="2">Predicted membrane protein</fullName>
    </submittedName>
</protein>
<gene>
    <name evidence="2" type="ordered locus">Bfae_08120</name>
</gene>